<evidence type="ECO:0000256" key="1">
    <source>
        <dbReference type="PROSITE-ProRule" id="PRU00339"/>
    </source>
</evidence>
<dbReference type="InterPro" id="IPR019734">
    <property type="entry name" value="TPR_rpt"/>
</dbReference>
<keyword evidence="1" id="KW-0802">TPR repeat</keyword>
<dbReference type="Gene3D" id="1.25.40.10">
    <property type="entry name" value="Tetratricopeptide repeat domain"/>
    <property type="match status" value="1"/>
</dbReference>
<accession>A0ABP8N5Z7</accession>
<name>A0ABP8N5Z7_9BACT</name>
<feature type="repeat" description="TPR" evidence="1">
    <location>
        <begin position="167"/>
        <end position="200"/>
    </location>
</feature>
<dbReference type="EMBL" id="BAABHD010000066">
    <property type="protein sequence ID" value="GAA4461888.1"/>
    <property type="molecule type" value="Genomic_DNA"/>
</dbReference>
<proteinExistence type="predicted"/>
<dbReference type="Proteomes" id="UP001501175">
    <property type="component" value="Unassembled WGS sequence"/>
</dbReference>
<dbReference type="SMART" id="SM00028">
    <property type="entry name" value="TPR"/>
    <property type="match status" value="3"/>
</dbReference>
<evidence type="ECO:0008006" key="4">
    <source>
        <dbReference type="Google" id="ProtNLM"/>
    </source>
</evidence>
<dbReference type="PANTHER" id="PTHR44998:SF1">
    <property type="entry name" value="UDP-N-ACETYLGLUCOSAMINE--PEPTIDE N-ACETYLGLUCOSAMINYLTRANSFERASE 110 KDA SUBUNIT"/>
    <property type="match status" value="1"/>
</dbReference>
<evidence type="ECO:0000313" key="3">
    <source>
        <dbReference type="Proteomes" id="UP001501175"/>
    </source>
</evidence>
<keyword evidence="3" id="KW-1185">Reference proteome</keyword>
<reference evidence="3" key="1">
    <citation type="journal article" date="2019" name="Int. J. Syst. Evol. Microbiol.">
        <title>The Global Catalogue of Microorganisms (GCM) 10K type strain sequencing project: providing services to taxonomists for standard genome sequencing and annotation.</title>
        <authorList>
            <consortium name="The Broad Institute Genomics Platform"/>
            <consortium name="The Broad Institute Genome Sequencing Center for Infectious Disease"/>
            <person name="Wu L."/>
            <person name="Ma J."/>
        </authorList>
    </citation>
    <scope>NUCLEOTIDE SEQUENCE [LARGE SCALE GENOMIC DNA]</scope>
    <source>
        <strain evidence="3">JCM 17927</strain>
    </source>
</reference>
<protein>
    <recommendedName>
        <fullName evidence="4">Tetratricopeptide repeat protein</fullName>
    </recommendedName>
</protein>
<dbReference type="PROSITE" id="PS50005">
    <property type="entry name" value="TPR"/>
    <property type="match status" value="1"/>
</dbReference>
<sequence>MTIVLPIDDFLFDIFPEAKKAGNSLEVLIEELKKYYSFSVYQPNVRIENDAIIIEIPIDKTITQKREFDKVIALCERKNYTEAKKLLTGLLDTNPTNSEYHRIYGQILSEDGDPDGAIDHLIDALRWNPKNNYALIMMGNIFARQKDDIETAVRYYDQAIKINPTDNLAINNIGATLIQQGKVDAGVGYFQKAYSINPDYSNTVYGLAMAAQIQGNHQTAFSRAIEALKKSSLRDPIYQATLSMAMNLARQLSQQEIGNQIFETFKEQLEEAGGVPIRSVVDPSIPTAAKLEIAENYNLPYHTIRYKPGYPAVEHLMMHELVHLDFVIQARQADINKLFVSNQSFKERFFRNIHDTIKRLNKKGYPEESIANYCSALFDGINRQVFNAPIDLFIEDFLYNQHESLRPFQFLSLYNLVQEGLKAVTDKRAAELSPQKILSDSKVYNLVNAIQLKELYGVDLLKQFNALSTELKTAQRFYEEYKEYRQDRQPAEEYELVQHWAEDLRLNDYFELIDEKAYRSKRTDVDSLLRSIEEDPFDIETKDSSKEREMETFQKRAAEQGVNMAVVMYMVDALRYFKPLAPDQVKATAFEIAMLGTQGISPDKKGYKLNNIPDKTFTGYHLLAYYYVSWALAMPEMLPQLQLPFDEEYTIAQTMQ</sequence>
<dbReference type="Pfam" id="PF13432">
    <property type="entry name" value="TPR_16"/>
    <property type="match status" value="2"/>
</dbReference>
<dbReference type="SUPFAM" id="SSF48452">
    <property type="entry name" value="TPR-like"/>
    <property type="match status" value="1"/>
</dbReference>
<organism evidence="2 3">
    <name type="scientific">Nibrella saemangeumensis</name>
    <dbReference type="NCBI Taxonomy" id="1084526"/>
    <lineage>
        <taxon>Bacteria</taxon>
        <taxon>Pseudomonadati</taxon>
        <taxon>Bacteroidota</taxon>
        <taxon>Cytophagia</taxon>
        <taxon>Cytophagales</taxon>
        <taxon>Spirosomataceae</taxon>
        <taxon>Nibrella</taxon>
    </lineage>
</organism>
<dbReference type="InterPro" id="IPR011990">
    <property type="entry name" value="TPR-like_helical_dom_sf"/>
</dbReference>
<evidence type="ECO:0000313" key="2">
    <source>
        <dbReference type="EMBL" id="GAA4461888.1"/>
    </source>
</evidence>
<dbReference type="RefSeq" id="WP_345245921.1">
    <property type="nucleotide sequence ID" value="NZ_BAABHD010000066.1"/>
</dbReference>
<comment type="caution">
    <text evidence="2">The sequence shown here is derived from an EMBL/GenBank/DDBJ whole genome shotgun (WGS) entry which is preliminary data.</text>
</comment>
<dbReference type="PANTHER" id="PTHR44998">
    <property type="match status" value="1"/>
</dbReference>
<gene>
    <name evidence="2" type="ORF">GCM10023189_37910</name>
</gene>